<dbReference type="Pfam" id="PF00454">
    <property type="entry name" value="PI3_PI4_kinase"/>
    <property type="match status" value="1"/>
</dbReference>
<comment type="caution">
    <text evidence="8">The sequence shown here is derived from an EMBL/GenBank/DDBJ whole genome shotgun (WGS) entry which is preliminary data.</text>
</comment>
<feature type="compositionally biased region" description="Low complexity" evidence="6">
    <location>
        <begin position="382"/>
        <end position="404"/>
    </location>
</feature>
<organism evidence="8 9">
    <name type="scientific">Prorocentrum cordatum</name>
    <dbReference type="NCBI Taxonomy" id="2364126"/>
    <lineage>
        <taxon>Eukaryota</taxon>
        <taxon>Sar</taxon>
        <taxon>Alveolata</taxon>
        <taxon>Dinophyceae</taxon>
        <taxon>Prorocentrales</taxon>
        <taxon>Prorocentraceae</taxon>
        <taxon>Prorocentrum</taxon>
    </lineage>
</organism>
<evidence type="ECO:0000259" key="7">
    <source>
        <dbReference type="Pfam" id="PF00454"/>
    </source>
</evidence>
<feature type="region of interest" description="Disordered" evidence="6">
    <location>
        <begin position="422"/>
        <end position="465"/>
    </location>
</feature>
<proteinExistence type="inferred from homology"/>
<reference evidence="8" key="1">
    <citation type="submission" date="2023-10" db="EMBL/GenBank/DDBJ databases">
        <authorList>
            <person name="Chen Y."/>
            <person name="Shah S."/>
            <person name="Dougan E. K."/>
            <person name="Thang M."/>
            <person name="Chan C."/>
        </authorList>
    </citation>
    <scope>NUCLEOTIDE SEQUENCE [LARGE SCALE GENOMIC DNA]</scope>
</reference>
<evidence type="ECO:0000256" key="1">
    <source>
        <dbReference type="ARBA" id="ARBA00008941"/>
    </source>
</evidence>
<keyword evidence="5" id="KW-0067">ATP-binding</keyword>
<keyword evidence="3" id="KW-0547">Nucleotide-binding</keyword>
<name>A0ABN9UU42_9DINO</name>
<evidence type="ECO:0000313" key="9">
    <source>
        <dbReference type="Proteomes" id="UP001189429"/>
    </source>
</evidence>
<evidence type="ECO:0000256" key="4">
    <source>
        <dbReference type="ARBA" id="ARBA00022777"/>
    </source>
</evidence>
<feature type="compositionally biased region" description="Low complexity" evidence="6">
    <location>
        <begin position="438"/>
        <end position="453"/>
    </location>
</feature>
<evidence type="ECO:0000313" key="8">
    <source>
        <dbReference type="EMBL" id="CAK0863614.1"/>
    </source>
</evidence>
<comment type="similarity">
    <text evidence="1">Belongs to the PI3/PI4-kinase family. Type II PI4K subfamily.</text>
</comment>
<evidence type="ECO:0000256" key="2">
    <source>
        <dbReference type="ARBA" id="ARBA00022679"/>
    </source>
</evidence>
<dbReference type="EMBL" id="CAUYUJ010016282">
    <property type="protein sequence ID" value="CAK0863614.1"/>
    <property type="molecule type" value="Genomic_DNA"/>
</dbReference>
<accession>A0ABN9UU42</accession>
<protein>
    <recommendedName>
        <fullName evidence="7">PI3K/PI4K catalytic domain-containing protein</fullName>
    </recommendedName>
</protein>
<dbReference type="PANTHER" id="PTHR45800">
    <property type="entry name" value="PHOSPHATIDYLINOSITOL 4-KINASE GAMMA"/>
    <property type="match status" value="1"/>
</dbReference>
<dbReference type="PANTHER" id="PTHR45800:SF11">
    <property type="entry name" value="PHOSPHATIDYLINOSITOL 3-KINASE-RELATED PROTEIN KINASE"/>
    <property type="match status" value="1"/>
</dbReference>
<dbReference type="InterPro" id="IPR044571">
    <property type="entry name" value="P4KG1-8"/>
</dbReference>
<evidence type="ECO:0000256" key="3">
    <source>
        <dbReference type="ARBA" id="ARBA00022741"/>
    </source>
</evidence>
<sequence length="465" mass="48046">MGPLPTLLPVAPRKRSGDGAVVRFSEGCEDLQGRRHDHGCQPALKKSTTARGELLEMMDSSVKSSKKFPQLEAGQTGGVYTVPDTKSQCGSPLAVFKSGAEEGFQRRGIPPGGGALREEAAYVLDRLSGSPAGVPVTARAEVPGCVLDGSPATPESSGSDFARGISSGSVQEFVRDVAGASEDFGMPRDLAGAAGVVSVLAVQEIASLDLRLCNTDRHAGNLLFKRQPPSSAGGAFRPVPIDHGCALPRWWAVGEASFEAWAGWPQVNAPCLPEVLATVEAAYRGRGEALAALAGIGLEPAARATYAIALALLREGTVRHGLSLGAVARLLGRDPCDPGEPSWLERRMEECALELGAGWRWARTARGDLTRPGARGAREPRGMAAGRPRGAAGGRLPLGPAAGRGEARRRAGSLERLARWAGPVAGGARQGDVSTDLGGSARAPRDAAGPPASLGARGVRQGVPG</sequence>
<dbReference type="Proteomes" id="UP001189429">
    <property type="component" value="Unassembled WGS sequence"/>
</dbReference>
<keyword evidence="2" id="KW-0808">Transferase</keyword>
<feature type="domain" description="PI3K/PI4K catalytic" evidence="7">
    <location>
        <begin position="107"/>
        <end position="251"/>
    </location>
</feature>
<keyword evidence="9" id="KW-1185">Reference proteome</keyword>
<evidence type="ECO:0000256" key="5">
    <source>
        <dbReference type="ARBA" id="ARBA00022840"/>
    </source>
</evidence>
<evidence type="ECO:0000256" key="6">
    <source>
        <dbReference type="SAM" id="MobiDB-lite"/>
    </source>
</evidence>
<feature type="region of interest" description="Disordered" evidence="6">
    <location>
        <begin position="369"/>
        <end position="410"/>
    </location>
</feature>
<dbReference type="InterPro" id="IPR000403">
    <property type="entry name" value="PI3/4_kinase_cat_dom"/>
</dbReference>
<keyword evidence="4" id="KW-0418">Kinase</keyword>
<gene>
    <name evidence="8" type="ORF">PCOR1329_LOCUS51716</name>
</gene>